<dbReference type="Pfam" id="PF23500">
    <property type="entry name" value="DUF7133"/>
    <property type="match status" value="1"/>
</dbReference>
<dbReference type="InterPro" id="IPR013427">
    <property type="entry name" value="Haem-bd_dom_put"/>
</dbReference>
<dbReference type="PANTHER" id="PTHR33546">
    <property type="entry name" value="LARGE, MULTIFUNCTIONAL SECRETED PROTEIN-RELATED"/>
    <property type="match status" value="1"/>
</dbReference>
<name>A0A975J2T0_9BACT</name>
<sequence>MKPIRLIQITPGLLVAATVTAAPESQPLADGLTRTLVAREPLLKNPVVVSVDVDGAVYVAETARRLAADLDIREFKQWIPQTLALTSVEDRLALYRRELVLGKTWPKTSLKDRNGDGVVDIKDLTVISEKIHRLTDTDGDGVMDKSAVFAEGFNTEVTGIAAGVMAWRGDVYASIIPDLWKLRDTTGKGVADKREKLLAGFGVHVAYAGHDMHGLVLGPDGKIYWTIGDKGVNVVSKDGKRWSAPHEGSVLRCNPDGTGFEIFARGLRNVQQIAFDDYGNIFGVDNDSDAKGEKERFVYIAEDSDTGWRCYYQYRGSDYNPWMAESISVPAGKDQPAYIIPPLCSYMDGPSGFARDPGTALNERHRGAFFMTGFPAGLLYAFKTEPQGAGFRMTDSHVVDKGPAYVGCNFGPDGALYLADWAGGYPLKEKGAVWKIDDPKAKDSPIRREVAGLLKAGPGKVSDAELVKRLKHPDQRVRSDAHLELAKRPTGVAMLQKAASAWKEEPLACTHALWGLTQAKLFSQPLLTELLAAKAEHTREQAAKWAGETAGRPVPELVPLLKDSSAMVRYRAAVAIGKLGMTGAADAVIAMLAENANRDHYLRHAGVLALAGMKPEAVAKAAQHSSPAVRLAAAVVYRRLGSQEVAALLADKDPAVAGEAAHAIYDDASIKAALPALAELLEKNPKAPAPAIRRAIATNRVMADEASAVRLVKLAADAAQPVELRIAALSALGSWGVKLELDPVDGRWHPGPAADAAVARKAFSAVAAKLEHDTNADLAKAAAAASKALGVVSDPARLAGDAADAKLSADIRLQALAGLKTGNPAEFARLAASFLAEKDAGLRIGAADLMESGPAVTAYALAAVRDSKSLPERQHAIALLGRSTDPKAAETLAAMLAKAEDAPELQLDLLDAATAPGPKGAADELRARLAKKGEIGAFLPSLAGGDAARGKDIYEAHLAAQCTACHRVGKEGSNVGPPLTEVGKKGRDYILESLVLPQAKIAPGYGAMTVTKKDGTVLAGAPKSESAQAVVMLMPEGKELSIPAADIASKTDAISPMPPMGAILKPGELRDLVEYLSSLK</sequence>
<dbReference type="InterPro" id="IPR055557">
    <property type="entry name" value="DUF7133"/>
</dbReference>
<dbReference type="InterPro" id="IPR016024">
    <property type="entry name" value="ARM-type_fold"/>
</dbReference>
<protein>
    <submittedName>
        <fullName evidence="7">C-type cytochrome</fullName>
    </submittedName>
</protein>
<dbReference type="InterPro" id="IPR009056">
    <property type="entry name" value="Cyt_c-like_dom"/>
</dbReference>
<dbReference type="GO" id="GO:0020037">
    <property type="term" value="F:heme binding"/>
    <property type="evidence" value="ECO:0007669"/>
    <property type="project" value="InterPro"/>
</dbReference>
<dbReference type="EMBL" id="CP073100">
    <property type="protein sequence ID" value="QUE53002.1"/>
    <property type="molecule type" value="Genomic_DNA"/>
</dbReference>
<dbReference type="Gene3D" id="2.120.10.30">
    <property type="entry name" value="TolB, C-terminal domain"/>
    <property type="match status" value="1"/>
</dbReference>
<reference evidence="7" key="1">
    <citation type="submission" date="2021-04" db="EMBL/GenBank/DDBJ databases">
        <title>Luteolibacter sp. 32A isolated from the skin of an Anderson's salamander (Ambystoma andersonii).</title>
        <authorList>
            <person name="Spergser J."/>
            <person name="Busse H.-J."/>
        </authorList>
    </citation>
    <scope>NUCLEOTIDE SEQUENCE</scope>
    <source>
        <strain evidence="7">32A</strain>
    </source>
</reference>
<dbReference type="InterPro" id="IPR018247">
    <property type="entry name" value="EF_Hand_1_Ca_BS"/>
</dbReference>
<evidence type="ECO:0000259" key="6">
    <source>
        <dbReference type="PROSITE" id="PS51007"/>
    </source>
</evidence>
<evidence type="ECO:0000256" key="3">
    <source>
        <dbReference type="ARBA" id="ARBA00023004"/>
    </source>
</evidence>
<dbReference type="SUPFAM" id="SSF46626">
    <property type="entry name" value="Cytochrome c"/>
    <property type="match status" value="1"/>
</dbReference>
<dbReference type="SMART" id="SM00567">
    <property type="entry name" value="EZ_HEAT"/>
    <property type="match status" value="4"/>
</dbReference>
<evidence type="ECO:0000256" key="4">
    <source>
        <dbReference type="PROSITE-ProRule" id="PRU00433"/>
    </source>
</evidence>
<dbReference type="AlphaFoldDB" id="A0A975J2T0"/>
<evidence type="ECO:0000256" key="1">
    <source>
        <dbReference type="ARBA" id="ARBA00022617"/>
    </source>
</evidence>
<evidence type="ECO:0000256" key="2">
    <source>
        <dbReference type="ARBA" id="ARBA00022723"/>
    </source>
</evidence>
<evidence type="ECO:0000256" key="5">
    <source>
        <dbReference type="SAM" id="SignalP"/>
    </source>
</evidence>
<accession>A0A975J2T0</accession>
<dbReference type="InterPro" id="IPR036909">
    <property type="entry name" value="Cyt_c-like_dom_sf"/>
</dbReference>
<organism evidence="7 8">
    <name type="scientific">Luteolibacter ambystomatis</name>
    <dbReference type="NCBI Taxonomy" id="2824561"/>
    <lineage>
        <taxon>Bacteria</taxon>
        <taxon>Pseudomonadati</taxon>
        <taxon>Verrucomicrobiota</taxon>
        <taxon>Verrucomicrobiia</taxon>
        <taxon>Verrucomicrobiales</taxon>
        <taxon>Verrucomicrobiaceae</taxon>
        <taxon>Luteolibacter</taxon>
    </lineage>
</organism>
<dbReference type="GO" id="GO:0009055">
    <property type="term" value="F:electron transfer activity"/>
    <property type="evidence" value="ECO:0007669"/>
    <property type="project" value="InterPro"/>
</dbReference>
<dbReference type="Gene3D" id="1.25.10.10">
    <property type="entry name" value="Leucine-rich Repeat Variant"/>
    <property type="match status" value="1"/>
</dbReference>
<proteinExistence type="predicted"/>
<dbReference type="Proteomes" id="UP000676169">
    <property type="component" value="Chromosome"/>
</dbReference>
<keyword evidence="8" id="KW-1185">Reference proteome</keyword>
<dbReference type="PROSITE" id="PS00018">
    <property type="entry name" value="EF_HAND_1"/>
    <property type="match status" value="1"/>
</dbReference>
<dbReference type="InterPro" id="IPR011042">
    <property type="entry name" value="6-blade_b-propeller_TolB-like"/>
</dbReference>
<dbReference type="RefSeq" id="WP_211634346.1">
    <property type="nucleotide sequence ID" value="NZ_CP073100.1"/>
</dbReference>
<dbReference type="SUPFAM" id="SSF48371">
    <property type="entry name" value="ARM repeat"/>
    <property type="match status" value="2"/>
</dbReference>
<keyword evidence="3 4" id="KW-0408">Iron</keyword>
<feature type="domain" description="Cytochrome c" evidence="6">
    <location>
        <begin position="945"/>
        <end position="1080"/>
    </location>
</feature>
<dbReference type="KEGG" id="lamb:KBB96_08935"/>
<dbReference type="PANTHER" id="PTHR33546:SF1">
    <property type="entry name" value="LARGE, MULTIFUNCTIONAL SECRETED PROTEIN"/>
    <property type="match status" value="1"/>
</dbReference>
<dbReference type="GO" id="GO:0046872">
    <property type="term" value="F:metal ion binding"/>
    <property type="evidence" value="ECO:0007669"/>
    <property type="project" value="UniProtKB-KW"/>
</dbReference>
<dbReference type="PROSITE" id="PS51007">
    <property type="entry name" value="CYTC"/>
    <property type="match status" value="1"/>
</dbReference>
<feature type="chain" id="PRO_5037515106" evidence="5">
    <location>
        <begin position="22"/>
        <end position="1080"/>
    </location>
</feature>
<dbReference type="Pfam" id="PF13646">
    <property type="entry name" value="HEAT_2"/>
    <property type="match status" value="1"/>
</dbReference>
<feature type="signal peptide" evidence="5">
    <location>
        <begin position="1"/>
        <end position="21"/>
    </location>
</feature>
<evidence type="ECO:0000313" key="8">
    <source>
        <dbReference type="Proteomes" id="UP000676169"/>
    </source>
</evidence>
<dbReference type="InterPro" id="IPR004155">
    <property type="entry name" value="PBS_lyase_HEAT"/>
</dbReference>
<keyword evidence="5" id="KW-0732">Signal</keyword>
<dbReference type="SUPFAM" id="SSF50952">
    <property type="entry name" value="Soluble quinoprotein glucose dehydrogenase"/>
    <property type="match status" value="1"/>
</dbReference>
<dbReference type="Pfam" id="PF00034">
    <property type="entry name" value="Cytochrom_C"/>
    <property type="match status" value="1"/>
</dbReference>
<dbReference type="InterPro" id="IPR011041">
    <property type="entry name" value="Quinoprot_gluc/sorb_DH_b-prop"/>
</dbReference>
<evidence type="ECO:0000313" key="7">
    <source>
        <dbReference type="EMBL" id="QUE53002.1"/>
    </source>
</evidence>
<gene>
    <name evidence="7" type="ORF">KBB96_08935</name>
</gene>
<dbReference type="InterPro" id="IPR011989">
    <property type="entry name" value="ARM-like"/>
</dbReference>
<dbReference type="NCBIfam" id="TIGR02603">
    <property type="entry name" value="CxxCH_TIGR02603"/>
    <property type="match status" value="1"/>
</dbReference>
<keyword evidence="2 4" id="KW-0479">Metal-binding</keyword>
<keyword evidence="1 4" id="KW-0349">Heme</keyword>
<dbReference type="Gene3D" id="1.10.760.10">
    <property type="entry name" value="Cytochrome c-like domain"/>
    <property type="match status" value="1"/>
</dbReference>